<organism evidence="7 8">
    <name type="scientific">Pseudoroseomonas ludipueritiae</name>
    <dbReference type="NCBI Taxonomy" id="198093"/>
    <lineage>
        <taxon>Bacteria</taxon>
        <taxon>Pseudomonadati</taxon>
        <taxon>Pseudomonadota</taxon>
        <taxon>Alphaproteobacteria</taxon>
        <taxon>Acetobacterales</taxon>
        <taxon>Acetobacteraceae</taxon>
        <taxon>Pseudoroseomonas</taxon>
    </lineage>
</organism>
<dbReference type="SUPFAM" id="SSF56024">
    <property type="entry name" value="Phospholipase D/nuclease"/>
    <property type="match status" value="2"/>
</dbReference>
<keyword evidence="8" id="KW-1185">Reference proteome</keyword>
<dbReference type="SMART" id="SM00155">
    <property type="entry name" value="PLDc"/>
    <property type="match status" value="2"/>
</dbReference>
<dbReference type="Pfam" id="PF13091">
    <property type="entry name" value="PLDc_2"/>
    <property type="match status" value="2"/>
</dbReference>
<dbReference type="Proteomes" id="UP000603940">
    <property type="component" value="Unassembled WGS sequence"/>
</dbReference>
<evidence type="ECO:0000256" key="2">
    <source>
        <dbReference type="ARBA" id="ARBA00004613"/>
    </source>
</evidence>
<dbReference type="CDD" id="cd09111">
    <property type="entry name" value="PLDc_ymdC_like_1"/>
    <property type="match status" value="1"/>
</dbReference>
<proteinExistence type="predicted"/>
<dbReference type="CDD" id="cd09113">
    <property type="entry name" value="PLDc_ymdC_like_2"/>
    <property type="match status" value="1"/>
</dbReference>
<evidence type="ECO:0000256" key="4">
    <source>
        <dbReference type="ARBA" id="ARBA00022525"/>
    </source>
</evidence>
<gene>
    <name evidence="7" type="ORF">IBL25_18095</name>
</gene>
<evidence type="ECO:0000313" key="7">
    <source>
        <dbReference type="EMBL" id="MBC9178858.1"/>
    </source>
</evidence>
<name>A0ABR7RAU1_9PROT</name>
<dbReference type="InterPro" id="IPR001736">
    <property type="entry name" value="PLipase_D/transphosphatidylase"/>
</dbReference>
<feature type="domain" description="PLD phosphodiesterase" evidence="6">
    <location>
        <begin position="388"/>
        <end position="415"/>
    </location>
</feature>
<keyword evidence="4" id="KW-0964">Secreted</keyword>
<dbReference type="EMBL" id="JACTUZ010000102">
    <property type="protein sequence ID" value="MBC9178858.1"/>
    <property type="molecule type" value="Genomic_DNA"/>
</dbReference>
<protein>
    <recommendedName>
        <fullName evidence="3">Phospholipase D</fullName>
    </recommendedName>
    <alternativeName>
        <fullName evidence="5">Choline phosphatase</fullName>
    </alternativeName>
</protein>
<dbReference type="InterPro" id="IPR025202">
    <property type="entry name" value="PLD-like_dom"/>
</dbReference>
<evidence type="ECO:0000259" key="6">
    <source>
        <dbReference type="PROSITE" id="PS50035"/>
    </source>
</evidence>
<accession>A0ABR7RAU1</accession>
<comment type="function">
    <text evidence="1">Could be a virulence factor.</text>
</comment>
<evidence type="ECO:0000313" key="8">
    <source>
        <dbReference type="Proteomes" id="UP000603940"/>
    </source>
</evidence>
<feature type="domain" description="PLD phosphodiesterase" evidence="6">
    <location>
        <begin position="154"/>
        <end position="181"/>
    </location>
</feature>
<sequence>MSIALSPPAAVAPVQAGAAPGESALDRLVAKALAEAGDGQGARTGIALVPLGLEAFMARASLARAAGRTLDLQYYTWMEDITGRLMAREALHAADRGVRVRLLLDDSYALSGEALLATLAAHARIEVRLFNTRRFRFLGQVGLALEFALGGWHLNHRMHNKCWVADGKVAVVGGRNISDNYFDAAGDFNFRDLDLLIAGEAAAQAQAVFDSYWSSSLALPVENFRAGRDLSPEALEAVRARLEDTPREDQARPYLRELAKARASFSHVDLLAADGAVRVLADPPAKAKGRGVTGCMAPAVGEALMSAKREALVVSPYFVPGEGGMAMFEALVRRGVKVTVVTNSLAATDVVAVHAGYARYRPRLLELGVTLFELKRTTKRNGGVFGSKGASLHTKALAIDGEMVFVGSFNLDPRSARLNTEMGAFVHHPELARQVHDEHRRLTEPDRSYRVWVQGRKMLWTDDESTSPHEPEAPLARRMLARVVEWLPVEAQL</sequence>
<evidence type="ECO:0000256" key="1">
    <source>
        <dbReference type="ARBA" id="ARBA00003145"/>
    </source>
</evidence>
<dbReference type="RefSeq" id="WP_187779927.1">
    <property type="nucleotide sequence ID" value="NZ_JACTUZ010000102.1"/>
</dbReference>
<evidence type="ECO:0000256" key="5">
    <source>
        <dbReference type="ARBA" id="ARBA00029594"/>
    </source>
</evidence>
<evidence type="ECO:0000256" key="3">
    <source>
        <dbReference type="ARBA" id="ARBA00018392"/>
    </source>
</evidence>
<dbReference type="PANTHER" id="PTHR21248:SF12">
    <property type="entry name" value="CARDIOLIPIN SYNTHASE C"/>
    <property type="match status" value="1"/>
</dbReference>
<reference evidence="7 8" key="1">
    <citation type="journal article" date="2009" name="Int. J. Syst. Evol. Microbiol.">
        <title>Transfer of Teichococcus ludipueritiae and Muricoccus roseus to the genus Roseomonas, as Roseomonas ludipueritiae comb. nov. and Roseomonas rosea comb. nov., respectively, and emended description of the genus Roseomonas.</title>
        <authorList>
            <person name="Sanchez-Porro C."/>
            <person name="Gallego V."/>
            <person name="Busse H.J."/>
            <person name="Kampfer P."/>
            <person name="Ventosa A."/>
        </authorList>
    </citation>
    <scope>NUCLEOTIDE SEQUENCE [LARGE SCALE GENOMIC DNA]</scope>
    <source>
        <strain evidence="7 8">DSM 14915</strain>
    </source>
</reference>
<dbReference type="Gene3D" id="3.30.870.10">
    <property type="entry name" value="Endonuclease Chain A"/>
    <property type="match status" value="2"/>
</dbReference>
<comment type="caution">
    <text evidence="7">The sequence shown here is derived from an EMBL/GenBank/DDBJ whole genome shotgun (WGS) entry which is preliminary data.</text>
</comment>
<comment type="subcellular location">
    <subcellularLocation>
        <location evidence="2">Secreted</location>
    </subcellularLocation>
</comment>
<dbReference type="PANTHER" id="PTHR21248">
    <property type="entry name" value="CARDIOLIPIN SYNTHASE"/>
    <property type="match status" value="1"/>
</dbReference>
<dbReference type="PROSITE" id="PS50035">
    <property type="entry name" value="PLD"/>
    <property type="match status" value="2"/>
</dbReference>